<evidence type="ECO:0000313" key="3">
    <source>
        <dbReference type="Proteomes" id="UP000219994"/>
    </source>
</evidence>
<dbReference type="Pfam" id="PF13580">
    <property type="entry name" value="SIS_2"/>
    <property type="match status" value="1"/>
</dbReference>
<dbReference type="GO" id="GO:1901135">
    <property type="term" value="P:carbohydrate derivative metabolic process"/>
    <property type="evidence" value="ECO:0007669"/>
    <property type="project" value="InterPro"/>
</dbReference>
<reference evidence="3" key="1">
    <citation type="submission" date="2017-03" db="EMBL/GenBank/DDBJ databases">
        <authorList>
            <person name="Lund M.B."/>
        </authorList>
    </citation>
    <scope>NUCLEOTIDE SEQUENCE [LARGE SCALE GENOMIC DNA]</scope>
</reference>
<dbReference type="CDD" id="cd05013">
    <property type="entry name" value="SIS_RpiR"/>
    <property type="match status" value="1"/>
</dbReference>
<dbReference type="PROSITE" id="PS51464">
    <property type="entry name" value="SIS"/>
    <property type="match status" value="1"/>
</dbReference>
<dbReference type="AlphaFoldDB" id="A0A2A6FPG3"/>
<dbReference type="Gene3D" id="3.40.50.10490">
    <property type="entry name" value="Glucose-6-phosphate isomerase like protein, domain 1"/>
    <property type="match status" value="1"/>
</dbReference>
<dbReference type="PANTHER" id="PTHR30390:SF7">
    <property type="entry name" value="PHOSPHOHEPTOSE ISOMERASE"/>
    <property type="match status" value="1"/>
</dbReference>
<dbReference type="PANTHER" id="PTHR30390">
    <property type="entry name" value="SEDOHEPTULOSE 7-PHOSPHATE ISOMERASE / DNAA INITIATOR-ASSOCIATING FACTOR FOR REPLICATION INITIATION"/>
    <property type="match status" value="1"/>
</dbReference>
<proteinExistence type="predicted"/>
<protein>
    <submittedName>
        <fullName evidence="2">SIS domain-containing protein</fullName>
    </submittedName>
</protein>
<dbReference type="InterPro" id="IPR050099">
    <property type="entry name" value="SIS_GmhA/DiaA_subfam"/>
</dbReference>
<accession>A0A2A6FPG3</accession>
<dbReference type="GO" id="GO:0097367">
    <property type="term" value="F:carbohydrate derivative binding"/>
    <property type="evidence" value="ECO:0007669"/>
    <property type="project" value="InterPro"/>
</dbReference>
<dbReference type="InterPro" id="IPR035472">
    <property type="entry name" value="RpiR-like_SIS"/>
</dbReference>
<sequence>MSSSSDSVVVGSWTKQAIELLEHLQDSQAPAIAEASRWSAEAIANGGFVHMFGSGHSRIAVEEMFPRYGSFPGFNPMVELSTTFHTQVVGSNGQRQAMFIERVSGLADAIMANFAFLPTDVMMIFSVSGTSALPVELARIARDRGLRTIAVTSVAHSTASESKTGTKLMDVANLVIDINTPPGDALVTVPGLATPVGPGSTVATVAVVNEIKVQTAEILVSKGIYPPVLTGPMVVGADESTRLFDAAYDDHARRIGRTLAGAGDIREQIRRSGHETMSHN</sequence>
<dbReference type="SUPFAM" id="SSF53697">
    <property type="entry name" value="SIS domain"/>
    <property type="match status" value="1"/>
</dbReference>
<feature type="domain" description="SIS" evidence="1">
    <location>
        <begin position="39"/>
        <end position="221"/>
    </location>
</feature>
<dbReference type="Proteomes" id="UP000219994">
    <property type="component" value="Unassembled WGS sequence"/>
</dbReference>
<dbReference type="InterPro" id="IPR046348">
    <property type="entry name" value="SIS_dom_sf"/>
</dbReference>
<gene>
    <name evidence="2" type="ORF">B5766_09280</name>
</gene>
<evidence type="ECO:0000313" key="2">
    <source>
        <dbReference type="EMBL" id="PDQ34774.1"/>
    </source>
</evidence>
<dbReference type="InterPro" id="IPR001347">
    <property type="entry name" value="SIS_dom"/>
</dbReference>
<comment type="caution">
    <text evidence="2">The sequence shown here is derived from an EMBL/GenBank/DDBJ whole genome shotgun (WGS) entry which is preliminary data.</text>
</comment>
<evidence type="ECO:0000259" key="1">
    <source>
        <dbReference type="PROSITE" id="PS51464"/>
    </source>
</evidence>
<dbReference type="EMBL" id="NAEP01000045">
    <property type="protein sequence ID" value="PDQ34774.1"/>
    <property type="molecule type" value="Genomic_DNA"/>
</dbReference>
<organism evidence="2 3">
    <name type="scientific">Candidatus Lumbricidiphila eiseniae</name>
    <dbReference type="NCBI Taxonomy" id="1969409"/>
    <lineage>
        <taxon>Bacteria</taxon>
        <taxon>Bacillati</taxon>
        <taxon>Actinomycetota</taxon>
        <taxon>Actinomycetes</taxon>
        <taxon>Micrococcales</taxon>
        <taxon>Microbacteriaceae</taxon>
        <taxon>Candidatus Lumbricidiphila</taxon>
    </lineage>
</organism>
<dbReference type="NCBIfam" id="NF002805">
    <property type="entry name" value="PRK02947.1"/>
    <property type="match status" value="1"/>
</dbReference>
<name>A0A2A6FPG3_9MICO</name>